<dbReference type="InterPro" id="IPR029068">
    <property type="entry name" value="Glyas_Bleomycin-R_OHBP_Dase"/>
</dbReference>
<dbReference type="RefSeq" id="WP_092596551.1">
    <property type="nucleotide sequence ID" value="NZ_FNJR01000001.1"/>
</dbReference>
<dbReference type="PANTHER" id="PTHR36437:SF2">
    <property type="entry name" value="GLYOXALASE_BLEOMYCIN RESISTANCE PROTEIN_DIOXYGENASE"/>
    <property type="match status" value="1"/>
</dbReference>
<dbReference type="Pfam" id="PF00903">
    <property type="entry name" value="Glyoxalase"/>
    <property type="match status" value="1"/>
</dbReference>
<dbReference type="OrthoDB" id="197463at2"/>
<dbReference type="STRING" id="405564.SAMN04487905_101303"/>
<sequence length="150" mass="16467">MPHPADHRPSRSTAGAQRGETNWRIHITSVFVDNQDKTLRFYTERLGFERKNDVPIGDARWLTVVSPQQPDGPEPLLEPDGHRAVRPYKEALFADGIPAASFAVTDVGAEVERPRAVGVTFVQEPTLMGPVTTAVLDDTCGNLIQLVAPE</sequence>
<dbReference type="InterPro" id="IPR037523">
    <property type="entry name" value="VOC_core"/>
</dbReference>
<keyword evidence="2" id="KW-0560">Oxidoreductase</keyword>
<organism evidence="2 3">
    <name type="scientific">Actinopolyspora xinjiangensis</name>
    <dbReference type="NCBI Taxonomy" id="405564"/>
    <lineage>
        <taxon>Bacteria</taxon>
        <taxon>Bacillati</taxon>
        <taxon>Actinomycetota</taxon>
        <taxon>Actinomycetes</taxon>
        <taxon>Actinopolysporales</taxon>
        <taxon>Actinopolysporaceae</taxon>
        <taxon>Actinopolyspora</taxon>
    </lineage>
</organism>
<dbReference type="SUPFAM" id="SSF54593">
    <property type="entry name" value="Glyoxalase/Bleomycin resistance protein/Dihydroxybiphenyl dioxygenase"/>
    <property type="match status" value="1"/>
</dbReference>
<evidence type="ECO:0000313" key="2">
    <source>
        <dbReference type="EMBL" id="SDO97492.1"/>
    </source>
</evidence>
<dbReference type="CDD" id="cd07263">
    <property type="entry name" value="VOC_like"/>
    <property type="match status" value="1"/>
</dbReference>
<gene>
    <name evidence="2" type="ORF">SAMN04487905_101303</name>
</gene>
<proteinExistence type="predicted"/>
<protein>
    <submittedName>
        <fullName evidence="2">Catechol 2,3-dioxygenase</fullName>
    </submittedName>
</protein>
<evidence type="ECO:0000313" key="3">
    <source>
        <dbReference type="Proteomes" id="UP000199497"/>
    </source>
</evidence>
<dbReference type="Proteomes" id="UP000199497">
    <property type="component" value="Unassembled WGS sequence"/>
</dbReference>
<feature type="domain" description="VOC" evidence="1">
    <location>
        <begin position="24"/>
        <end position="149"/>
    </location>
</feature>
<dbReference type="EMBL" id="FNJR01000001">
    <property type="protein sequence ID" value="SDO97492.1"/>
    <property type="molecule type" value="Genomic_DNA"/>
</dbReference>
<accession>A0A1H0NXI9</accession>
<name>A0A1H0NXI9_9ACTN</name>
<evidence type="ECO:0000259" key="1">
    <source>
        <dbReference type="PROSITE" id="PS51819"/>
    </source>
</evidence>
<dbReference type="AlphaFoldDB" id="A0A1H0NXI9"/>
<dbReference type="InterPro" id="IPR004360">
    <property type="entry name" value="Glyas_Fos-R_dOase_dom"/>
</dbReference>
<dbReference type="PROSITE" id="PS51819">
    <property type="entry name" value="VOC"/>
    <property type="match status" value="1"/>
</dbReference>
<keyword evidence="2" id="KW-0223">Dioxygenase</keyword>
<keyword evidence="3" id="KW-1185">Reference proteome</keyword>
<reference evidence="3" key="1">
    <citation type="submission" date="2016-10" db="EMBL/GenBank/DDBJ databases">
        <authorList>
            <person name="Varghese N."/>
            <person name="Submissions S."/>
        </authorList>
    </citation>
    <scope>NUCLEOTIDE SEQUENCE [LARGE SCALE GENOMIC DNA]</scope>
    <source>
        <strain evidence="3">DSM 46732</strain>
    </source>
</reference>
<dbReference type="PANTHER" id="PTHR36437">
    <property type="entry name" value="GLYOXALASE/BLEOMYCIN RESISTANCE PROTEIN/DIOXYGENASE"/>
    <property type="match status" value="1"/>
</dbReference>
<dbReference type="Gene3D" id="3.10.180.10">
    <property type="entry name" value="2,3-Dihydroxybiphenyl 1,2-Dioxygenase, domain 1"/>
    <property type="match status" value="1"/>
</dbReference>
<dbReference type="GO" id="GO:0051213">
    <property type="term" value="F:dioxygenase activity"/>
    <property type="evidence" value="ECO:0007669"/>
    <property type="project" value="UniProtKB-KW"/>
</dbReference>